<dbReference type="InterPro" id="IPR037066">
    <property type="entry name" value="Plug_dom_sf"/>
</dbReference>
<feature type="transmembrane region" description="Helical" evidence="8">
    <location>
        <begin position="41"/>
        <end position="62"/>
    </location>
</feature>
<evidence type="ECO:0000313" key="10">
    <source>
        <dbReference type="EMBL" id="TCC96267.1"/>
    </source>
</evidence>
<keyword evidence="5 7" id="KW-0472">Membrane</keyword>
<dbReference type="Pfam" id="PF07715">
    <property type="entry name" value="Plug"/>
    <property type="match status" value="1"/>
</dbReference>
<keyword evidence="11" id="KW-1185">Reference proteome</keyword>
<keyword evidence="2 7" id="KW-0813">Transport</keyword>
<evidence type="ECO:0000256" key="6">
    <source>
        <dbReference type="ARBA" id="ARBA00023237"/>
    </source>
</evidence>
<keyword evidence="3 7" id="KW-1134">Transmembrane beta strand</keyword>
<dbReference type="Gene3D" id="2.60.40.1120">
    <property type="entry name" value="Carboxypeptidase-like, regulatory domain"/>
    <property type="match status" value="1"/>
</dbReference>
<evidence type="ECO:0000256" key="8">
    <source>
        <dbReference type="SAM" id="Phobius"/>
    </source>
</evidence>
<organism evidence="10 11">
    <name type="scientific">Pedobacter hiemivivus</name>
    <dbReference type="NCBI Taxonomy" id="2530454"/>
    <lineage>
        <taxon>Bacteria</taxon>
        <taxon>Pseudomonadati</taxon>
        <taxon>Bacteroidota</taxon>
        <taxon>Sphingobacteriia</taxon>
        <taxon>Sphingobacteriales</taxon>
        <taxon>Sphingobacteriaceae</taxon>
        <taxon>Pedobacter</taxon>
    </lineage>
</organism>
<dbReference type="Gene3D" id="2.170.130.10">
    <property type="entry name" value="TonB-dependent receptor, plug domain"/>
    <property type="match status" value="1"/>
</dbReference>
<dbReference type="GO" id="GO:0009279">
    <property type="term" value="C:cell outer membrane"/>
    <property type="evidence" value="ECO:0007669"/>
    <property type="project" value="UniProtKB-SubCell"/>
</dbReference>
<evidence type="ECO:0000256" key="3">
    <source>
        <dbReference type="ARBA" id="ARBA00022452"/>
    </source>
</evidence>
<sequence>MVSILVSVQTKTNAMYYNSTRFASRCVPAFYAPFNFKKLRFFMKVNAILLLVIIFTVGSLTASPGSAQTLSDVKVSIDINRGTLRSAFSQIEKQTDFRFAYRNELISSVKDVTLNGESRSVKSTLDELLKGTGLNYKQVNNSVIIFKDAPAKAQDITINGVVKDENNLPLPGVSVKVKGTNTGVTTDGEGKYIIRVANENVILVFSYIGYVTAEAPVKNGRMTNVSLRPDVGTLDDVVVIGYGTTTKRNNTGSVSSITAKSIANQPVADPLAALQGRVAGLDISAVTGYPGSGYNVRLRGQNSISSGNSPLYIVDGIPFISESLSQFTGANGTQSPLSSINPSDIERIDVLKDADATSIYGSRGANGVILITTKKGRSGKAEVNMNVYQGFAQVNHKVDMLNTAQYLELRREAFKNDAVTPTELQAPDLLTWSPDLDQNWQEKLFGKSAGLTEAQLSLSGGTEQTNFLVSGAFRNEKSVLPGNTGYTRGSLNSSLNYNSQNNKFRMTSSIKYVIDENNSAITDLAGSFNLAPNMPIYDEKGNYYWFNTVEQNPMALLERTNVTNTNNLFVNTSLAYTIINGLNAKLSTGYNRLETKQVQTLPKISFNPTTYSGSVGNYGNGSFNSYILEPQLDYSVQLGKGNLSALAGGTFQHSITEAQSLVGGGYVSDEQLENIKAAPVVTPRTYTYTKYRYASFFGRLTYNFDEKYIINGTFRRDGSSRFGPGKRFGNFGSVGAAWLISNESFVKDQLKFLSFAKLRTSYGTVGNDQIGSYQFLDSWSSTSLSYGGSAGIYPSRFPNPDYSWEVNKKLEFGIDLGFVQDRFMLTANFYRGRSGNQLVGYPLSPQSGFPEYTANLPAVVQNQGFEFEITSTNVRGGNFTWNTSANLTIARNKLIAYPNLATTVNSNRYVIGQPLTIVKGYDFTGIDPATGVPLFRDVNGDGLFTDRIDMVVMGNTMPKFYGGLSNSLTYKKISLDFFFQFAKQEGPGLNYGNQASSNGLLKNKDLSALDRWQSAGQEASIPGASATSAKPIFNASQNLYRFSNANWVDASFIRLKNVSLKYNLTDVIKNSKFKNLSVYVQAQNLFTITSYDGFDPETKGYALPPLSVYTAGLQLAF</sequence>
<feature type="domain" description="TonB-dependent receptor plug" evidence="9">
    <location>
        <begin position="247"/>
        <end position="368"/>
    </location>
</feature>
<dbReference type="AlphaFoldDB" id="A0A4R0N9M2"/>
<evidence type="ECO:0000259" key="9">
    <source>
        <dbReference type="Pfam" id="PF07715"/>
    </source>
</evidence>
<protein>
    <submittedName>
        <fullName evidence="10">SusC/RagA family TonB-linked outer membrane protein</fullName>
    </submittedName>
</protein>
<dbReference type="Proteomes" id="UP000291117">
    <property type="component" value="Unassembled WGS sequence"/>
</dbReference>
<keyword evidence="8" id="KW-1133">Transmembrane helix</keyword>
<dbReference type="InterPro" id="IPR008969">
    <property type="entry name" value="CarboxyPept-like_regulatory"/>
</dbReference>
<evidence type="ECO:0000256" key="4">
    <source>
        <dbReference type="ARBA" id="ARBA00022692"/>
    </source>
</evidence>
<dbReference type="InterPro" id="IPR036942">
    <property type="entry name" value="Beta-barrel_TonB_sf"/>
</dbReference>
<dbReference type="NCBIfam" id="TIGR04056">
    <property type="entry name" value="OMP_RagA_SusC"/>
    <property type="match status" value="1"/>
</dbReference>
<keyword evidence="6 7" id="KW-0998">Cell outer membrane</keyword>
<accession>A0A4R0N9M2</accession>
<dbReference type="PROSITE" id="PS52016">
    <property type="entry name" value="TONB_DEPENDENT_REC_3"/>
    <property type="match status" value="1"/>
</dbReference>
<dbReference type="InterPro" id="IPR012910">
    <property type="entry name" value="Plug_dom"/>
</dbReference>
<keyword evidence="4 7" id="KW-0812">Transmembrane</keyword>
<evidence type="ECO:0000256" key="7">
    <source>
        <dbReference type="PROSITE-ProRule" id="PRU01360"/>
    </source>
</evidence>
<name>A0A4R0N9M2_9SPHI</name>
<evidence type="ECO:0000256" key="1">
    <source>
        <dbReference type="ARBA" id="ARBA00004571"/>
    </source>
</evidence>
<proteinExistence type="inferred from homology"/>
<comment type="caution">
    <text evidence="10">The sequence shown here is derived from an EMBL/GenBank/DDBJ whole genome shotgun (WGS) entry which is preliminary data.</text>
</comment>
<dbReference type="NCBIfam" id="TIGR04057">
    <property type="entry name" value="SusC_RagA_signa"/>
    <property type="match status" value="1"/>
</dbReference>
<dbReference type="InterPro" id="IPR023996">
    <property type="entry name" value="TonB-dep_OMP_SusC/RagA"/>
</dbReference>
<evidence type="ECO:0000313" key="11">
    <source>
        <dbReference type="Proteomes" id="UP000291117"/>
    </source>
</evidence>
<dbReference type="EMBL" id="SJSM01000006">
    <property type="protein sequence ID" value="TCC96267.1"/>
    <property type="molecule type" value="Genomic_DNA"/>
</dbReference>
<evidence type="ECO:0000256" key="2">
    <source>
        <dbReference type="ARBA" id="ARBA00022448"/>
    </source>
</evidence>
<gene>
    <name evidence="10" type="ORF">EZ444_12580</name>
</gene>
<dbReference type="Gene3D" id="3.55.50.30">
    <property type="match status" value="1"/>
</dbReference>
<comment type="subcellular location">
    <subcellularLocation>
        <location evidence="1 7">Cell outer membrane</location>
        <topology evidence="1 7">Multi-pass membrane protein</topology>
    </subcellularLocation>
</comment>
<evidence type="ECO:0000256" key="5">
    <source>
        <dbReference type="ARBA" id="ARBA00023136"/>
    </source>
</evidence>
<dbReference type="OrthoDB" id="9768177at2"/>
<dbReference type="Pfam" id="PF13715">
    <property type="entry name" value="CarbopepD_reg_2"/>
    <property type="match status" value="1"/>
</dbReference>
<dbReference type="Gene3D" id="2.40.170.20">
    <property type="entry name" value="TonB-dependent receptor, beta-barrel domain"/>
    <property type="match status" value="1"/>
</dbReference>
<comment type="similarity">
    <text evidence="7">Belongs to the TonB-dependent receptor family.</text>
</comment>
<reference evidence="10 11" key="1">
    <citation type="submission" date="2019-02" db="EMBL/GenBank/DDBJ databases">
        <title>Pedobacter sp. RP-3-8 sp. nov., isolated from Arctic soil.</title>
        <authorList>
            <person name="Dahal R.H."/>
        </authorList>
    </citation>
    <scope>NUCLEOTIDE SEQUENCE [LARGE SCALE GENOMIC DNA]</scope>
    <source>
        <strain evidence="10 11">RP-3-8</strain>
    </source>
</reference>
<dbReference type="InterPro" id="IPR039426">
    <property type="entry name" value="TonB-dep_rcpt-like"/>
</dbReference>
<dbReference type="InterPro" id="IPR023997">
    <property type="entry name" value="TonB-dep_OMP_SusC/RagA_CS"/>
</dbReference>
<dbReference type="SUPFAM" id="SSF56935">
    <property type="entry name" value="Porins"/>
    <property type="match status" value="1"/>
</dbReference>
<dbReference type="SUPFAM" id="SSF49464">
    <property type="entry name" value="Carboxypeptidase regulatory domain-like"/>
    <property type="match status" value="1"/>
</dbReference>